<keyword evidence="4" id="KW-1185">Reference proteome</keyword>
<dbReference type="EMBL" id="JAGRPV010000002">
    <property type="protein sequence ID" value="MDI4650123.1"/>
    <property type="molecule type" value="Genomic_DNA"/>
</dbReference>
<name>A0ABT6TV94_9BACL</name>
<dbReference type="Pfam" id="PF00583">
    <property type="entry name" value="Acetyltransf_1"/>
    <property type="match status" value="1"/>
</dbReference>
<dbReference type="GO" id="GO:0016746">
    <property type="term" value="F:acyltransferase activity"/>
    <property type="evidence" value="ECO:0007669"/>
    <property type="project" value="UniProtKB-KW"/>
</dbReference>
<dbReference type="PANTHER" id="PTHR43130:SF3">
    <property type="entry name" value="HTH-TYPE TRANSCRIPTIONAL REGULATOR RV1931C"/>
    <property type="match status" value="1"/>
</dbReference>
<dbReference type="InterPro" id="IPR002818">
    <property type="entry name" value="DJ-1/PfpI"/>
</dbReference>
<feature type="region of interest" description="Disordered" evidence="1">
    <location>
        <begin position="199"/>
        <end position="225"/>
    </location>
</feature>
<dbReference type="InterPro" id="IPR052158">
    <property type="entry name" value="INH-QAR"/>
</dbReference>
<dbReference type="Gene3D" id="3.40.50.880">
    <property type="match status" value="1"/>
</dbReference>
<proteinExistence type="predicted"/>
<evidence type="ECO:0000313" key="3">
    <source>
        <dbReference type="EMBL" id="MDI4650123.1"/>
    </source>
</evidence>
<dbReference type="InterPro" id="IPR029062">
    <property type="entry name" value="Class_I_gatase-like"/>
</dbReference>
<dbReference type="RefSeq" id="WP_282912991.1">
    <property type="nucleotide sequence ID" value="NZ_JAGRPV010000002.1"/>
</dbReference>
<dbReference type="SUPFAM" id="SSF52317">
    <property type="entry name" value="Class I glutamine amidotransferase-like"/>
    <property type="match status" value="1"/>
</dbReference>
<keyword evidence="3" id="KW-0012">Acyltransferase</keyword>
<comment type="caution">
    <text evidence="3">The sequence shown here is derived from an EMBL/GenBank/DDBJ whole genome shotgun (WGS) entry which is preliminary data.</text>
</comment>
<evidence type="ECO:0000256" key="1">
    <source>
        <dbReference type="SAM" id="MobiDB-lite"/>
    </source>
</evidence>
<reference evidence="3" key="1">
    <citation type="submission" date="2023-04" db="EMBL/GenBank/DDBJ databases">
        <title>Comparative genomic analysis of Cohnella hashimotonis sp. nov., isolated from the International Space Station.</title>
        <authorList>
            <person name="Venkateswaran K."/>
            <person name="Simpson A."/>
        </authorList>
    </citation>
    <scope>NUCLEOTIDE SEQUENCE</scope>
    <source>
        <strain evidence="3">F6_2S_P_1</strain>
    </source>
</reference>
<dbReference type="PROSITE" id="PS51186">
    <property type="entry name" value="GNAT"/>
    <property type="match status" value="1"/>
</dbReference>
<accession>A0ABT6TV94</accession>
<evidence type="ECO:0000313" key="4">
    <source>
        <dbReference type="Proteomes" id="UP001161691"/>
    </source>
</evidence>
<feature type="domain" description="N-acetyltransferase" evidence="2">
    <location>
        <begin position="218"/>
        <end position="380"/>
    </location>
</feature>
<evidence type="ECO:0000259" key="2">
    <source>
        <dbReference type="PROSITE" id="PS51186"/>
    </source>
</evidence>
<protein>
    <submittedName>
        <fullName evidence="3">GNAT family N-acetyltransferase</fullName>
        <ecNumber evidence="3">2.3.1.-</ecNumber>
    </submittedName>
</protein>
<keyword evidence="3" id="KW-0808">Transferase</keyword>
<dbReference type="EC" id="2.3.1.-" evidence="3"/>
<dbReference type="Pfam" id="PF01965">
    <property type="entry name" value="DJ-1_PfpI"/>
    <property type="match status" value="1"/>
</dbReference>
<dbReference type="PANTHER" id="PTHR43130">
    <property type="entry name" value="ARAC-FAMILY TRANSCRIPTIONAL REGULATOR"/>
    <property type="match status" value="1"/>
</dbReference>
<dbReference type="CDD" id="cd04301">
    <property type="entry name" value="NAT_SF"/>
    <property type="match status" value="1"/>
</dbReference>
<dbReference type="CDD" id="cd03139">
    <property type="entry name" value="GATase1_PfpI_2"/>
    <property type="match status" value="1"/>
</dbReference>
<organism evidence="3 4">
    <name type="scientific">Cohnella hashimotonis</name>
    <dbReference type="NCBI Taxonomy" id="2826895"/>
    <lineage>
        <taxon>Bacteria</taxon>
        <taxon>Bacillati</taxon>
        <taxon>Bacillota</taxon>
        <taxon>Bacilli</taxon>
        <taxon>Bacillales</taxon>
        <taxon>Paenibacillaceae</taxon>
        <taxon>Cohnella</taxon>
    </lineage>
</organism>
<sequence>MKRTRNVAVLIYEGVDTLDVAGPFDVFAVSSDWGKDLHVYTVAERAGTVKTVSGVRIEPRFGLDDCPAPDILVVPGGIGSRKEMHNERLMSWIGKAAQAADIVLSVCTGALLLAKAGLLEGMRITTNRRAFDLLEEAAPASATIVRDVRYVDNGKLVLSGGVTTGMDAALHIVSRLFGTERALASASMLEYAWQPQPSGAIRDADSDTDVRAAASPEPDIRPATPGDAEALRALYLGAVEWIQEAKGIRQWNADMFSPENIEKLFREQDIYVAYLHGNLAGAFSINWEKEEEIWGSLFHADAGYVHRLAVARNCKGLGIGRLLLAHAASIIAQKGRSWLRLDCMAQNPSLNAYYTRLGLQYCGRFDGGGWSASLYEQEVGSLD</sequence>
<dbReference type="InterPro" id="IPR000182">
    <property type="entry name" value="GNAT_dom"/>
</dbReference>
<dbReference type="InterPro" id="IPR016181">
    <property type="entry name" value="Acyl_CoA_acyltransferase"/>
</dbReference>
<dbReference type="SUPFAM" id="SSF55729">
    <property type="entry name" value="Acyl-CoA N-acyltransferases (Nat)"/>
    <property type="match status" value="1"/>
</dbReference>
<dbReference type="Proteomes" id="UP001161691">
    <property type="component" value="Unassembled WGS sequence"/>
</dbReference>
<dbReference type="Gene3D" id="3.40.630.30">
    <property type="match status" value="1"/>
</dbReference>
<gene>
    <name evidence="3" type="ORF">KB449_34660</name>
</gene>